<keyword evidence="1" id="KW-0812">Transmembrane</keyword>
<keyword evidence="4" id="KW-1185">Reference proteome</keyword>
<protein>
    <submittedName>
        <fullName evidence="3">Uncharacterized protein</fullName>
    </submittedName>
</protein>
<feature type="transmembrane region" description="Helical" evidence="1">
    <location>
        <begin position="84"/>
        <end position="111"/>
    </location>
</feature>
<dbReference type="Proteomes" id="UP001154329">
    <property type="component" value="Chromosome 2"/>
</dbReference>
<organism evidence="3 4">
    <name type="scientific">Aphis gossypii</name>
    <name type="common">Cotton aphid</name>
    <dbReference type="NCBI Taxonomy" id="80765"/>
    <lineage>
        <taxon>Eukaryota</taxon>
        <taxon>Metazoa</taxon>
        <taxon>Ecdysozoa</taxon>
        <taxon>Arthropoda</taxon>
        <taxon>Hexapoda</taxon>
        <taxon>Insecta</taxon>
        <taxon>Pterygota</taxon>
        <taxon>Neoptera</taxon>
        <taxon>Paraneoptera</taxon>
        <taxon>Hemiptera</taxon>
        <taxon>Sternorrhyncha</taxon>
        <taxon>Aphidomorpha</taxon>
        <taxon>Aphidoidea</taxon>
        <taxon>Aphididae</taxon>
        <taxon>Aphidini</taxon>
        <taxon>Aphis</taxon>
        <taxon>Aphis</taxon>
    </lineage>
</organism>
<keyword evidence="2" id="KW-0732">Signal</keyword>
<proteinExistence type="predicted"/>
<keyword evidence="1" id="KW-0472">Membrane</keyword>
<reference evidence="3" key="1">
    <citation type="submission" date="2022-02" db="EMBL/GenBank/DDBJ databases">
        <authorList>
            <person name="King R."/>
        </authorList>
    </citation>
    <scope>NUCLEOTIDE SEQUENCE</scope>
</reference>
<evidence type="ECO:0000256" key="2">
    <source>
        <dbReference type="SAM" id="SignalP"/>
    </source>
</evidence>
<dbReference type="AlphaFoldDB" id="A0A9P0IX55"/>
<evidence type="ECO:0000313" key="3">
    <source>
        <dbReference type="EMBL" id="CAH1721228.1"/>
    </source>
</evidence>
<feature type="signal peptide" evidence="2">
    <location>
        <begin position="1"/>
        <end position="23"/>
    </location>
</feature>
<sequence>MSAVKKIVSVVAYLVILVTLVQCENCTVKKTTNGTFIRERLMTCPSSESAKDAKFCCYDKYDSVDCCNGADHLRHIILKYLPDLLTLLIVIVGLILTCCIICICIPCYCIMSRRRPAYKDSNDNANMVAAVSLPNESQEQNIPKKEVTHHLPPGAYPVYPQFMGMQPLKSTEVNC</sequence>
<evidence type="ECO:0000313" key="4">
    <source>
        <dbReference type="Proteomes" id="UP001154329"/>
    </source>
</evidence>
<keyword evidence="1" id="KW-1133">Transmembrane helix</keyword>
<reference evidence="3" key="2">
    <citation type="submission" date="2022-10" db="EMBL/GenBank/DDBJ databases">
        <authorList>
            <consortium name="ENA_rothamsted_submissions"/>
            <consortium name="culmorum"/>
            <person name="King R."/>
        </authorList>
    </citation>
    <scope>NUCLEOTIDE SEQUENCE</scope>
</reference>
<name>A0A9P0IX55_APHGO</name>
<dbReference type="OrthoDB" id="6616851at2759"/>
<feature type="chain" id="PRO_5040111936" evidence="2">
    <location>
        <begin position="24"/>
        <end position="175"/>
    </location>
</feature>
<evidence type="ECO:0000256" key="1">
    <source>
        <dbReference type="SAM" id="Phobius"/>
    </source>
</evidence>
<accession>A0A9P0IX55</accession>
<dbReference type="EMBL" id="OU899035">
    <property type="protein sequence ID" value="CAH1721228.1"/>
    <property type="molecule type" value="Genomic_DNA"/>
</dbReference>
<gene>
    <name evidence="3" type="ORF">APHIGO_LOCUS4312</name>
</gene>